<sequence>MGFAEGTVCSQCEEEVTLHKQVDKIETTTHSDIIYWRVQSVREVQRSDSKRFMFEIIMKNGKRKMLTDRTVSLLFSVDMCEQQESRDSRTDSSTPIGPHRERVMDLLPALPLSAPSPSDHQESWCIPSPIPPFQEPISEDEPMYQNVILHCGNQQNGEICGSVEMEEGVYDFPLSYRMGDTHPVHLYNKALRYFLICFYKTMHWQPLMMKRNRIRKKSAGQYEFYVEETVDGFKGSSTH</sequence>
<evidence type="ECO:0000313" key="2">
    <source>
        <dbReference type="Proteomes" id="UP000503349"/>
    </source>
</evidence>
<accession>A0A6G1QCY8</accession>
<evidence type="ECO:0000313" key="1">
    <source>
        <dbReference type="EMBL" id="KAF3700269.1"/>
    </source>
</evidence>
<organism evidence="1 2">
    <name type="scientific">Channa argus</name>
    <name type="common">Northern snakehead</name>
    <name type="synonym">Ophicephalus argus</name>
    <dbReference type="NCBI Taxonomy" id="215402"/>
    <lineage>
        <taxon>Eukaryota</taxon>
        <taxon>Metazoa</taxon>
        <taxon>Chordata</taxon>
        <taxon>Craniata</taxon>
        <taxon>Vertebrata</taxon>
        <taxon>Euteleostomi</taxon>
        <taxon>Actinopterygii</taxon>
        <taxon>Neopterygii</taxon>
        <taxon>Teleostei</taxon>
        <taxon>Neoteleostei</taxon>
        <taxon>Acanthomorphata</taxon>
        <taxon>Anabantaria</taxon>
        <taxon>Anabantiformes</taxon>
        <taxon>Channoidei</taxon>
        <taxon>Channidae</taxon>
        <taxon>Channa</taxon>
    </lineage>
</organism>
<proteinExistence type="predicted"/>
<name>A0A6G1QCY8_CHAAH</name>
<keyword evidence="2" id="KW-1185">Reference proteome</keyword>
<gene>
    <name evidence="1" type="ORF">EXN66_Car015956</name>
</gene>
<dbReference type="AlphaFoldDB" id="A0A6G1QCY8"/>
<reference evidence="1 2" key="1">
    <citation type="submission" date="2019-02" db="EMBL/GenBank/DDBJ databases">
        <title>Opniocepnalus argus genome.</title>
        <authorList>
            <person name="Zhou C."/>
            <person name="Xiao S."/>
        </authorList>
    </citation>
    <scope>NUCLEOTIDE SEQUENCE [LARGE SCALE GENOMIC DNA]</scope>
    <source>
        <strain evidence="1">OARG1902GOOAL</strain>
        <tissue evidence="1">Muscle</tissue>
    </source>
</reference>
<dbReference type="EMBL" id="CM015726">
    <property type="protein sequence ID" value="KAF3700269.1"/>
    <property type="molecule type" value="Genomic_DNA"/>
</dbReference>
<protein>
    <submittedName>
        <fullName evidence="1">Uncharacterized protein</fullName>
    </submittedName>
</protein>
<dbReference type="Proteomes" id="UP000503349">
    <property type="component" value="Chromosome 15"/>
</dbReference>
<reference evidence="2" key="2">
    <citation type="submission" date="2019-02" db="EMBL/GenBank/DDBJ databases">
        <title>Opniocepnalus argus Var Kimnra genome.</title>
        <authorList>
            <person name="Zhou C."/>
            <person name="Xiao S."/>
        </authorList>
    </citation>
    <scope>NUCLEOTIDE SEQUENCE [LARGE SCALE GENOMIC DNA]</scope>
</reference>